<dbReference type="InterPro" id="IPR051775">
    <property type="entry name" value="Homeobox_domain"/>
</dbReference>
<accession>A0A8H7QKH9</accession>
<keyword evidence="2 3" id="KW-0539">Nucleus</keyword>
<dbReference type="Pfam" id="PF00046">
    <property type="entry name" value="Homeodomain"/>
    <property type="match status" value="1"/>
</dbReference>
<dbReference type="Gene3D" id="1.10.10.60">
    <property type="entry name" value="Homeodomain-like"/>
    <property type="match status" value="1"/>
</dbReference>
<feature type="compositionally biased region" description="Acidic residues" evidence="4">
    <location>
        <begin position="54"/>
        <end position="63"/>
    </location>
</feature>
<evidence type="ECO:0000256" key="2">
    <source>
        <dbReference type="PROSITE-ProRule" id="PRU00108"/>
    </source>
</evidence>
<dbReference type="InterPro" id="IPR009057">
    <property type="entry name" value="Homeodomain-like_sf"/>
</dbReference>
<feature type="compositionally biased region" description="Basic and acidic residues" evidence="4">
    <location>
        <begin position="357"/>
        <end position="366"/>
    </location>
</feature>
<dbReference type="PANTHER" id="PTHR24323:SF7">
    <property type="entry name" value="HOMEOBOX DOMAIN-CONTAINING PROTEIN"/>
    <property type="match status" value="1"/>
</dbReference>
<dbReference type="SMART" id="SM00389">
    <property type="entry name" value="HOX"/>
    <property type="match status" value="1"/>
</dbReference>
<comment type="caution">
    <text evidence="6">The sequence shown here is derived from an EMBL/GenBank/DDBJ whole genome shotgun (WGS) entry which is preliminary data.</text>
</comment>
<dbReference type="EMBL" id="JAEPRC010000595">
    <property type="protein sequence ID" value="KAG2194283.1"/>
    <property type="molecule type" value="Genomic_DNA"/>
</dbReference>
<organism evidence="6 7">
    <name type="scientific">Mucor plumbeus</name>
    <dbReference type="NCBI Taxonomy" id="97098"/>
    <lineage>
        <taxon>Eukaryota</taxon>
        <taxon>Fungi</taxon>
        <taxon>Fungi incertae sedis</taxon>
        <taxon>Mucoromycota</taxon>
        <taxon>Mucoromycotina</taxon>
        <taxon>Mucoromycetes</taxon>
        <taxon>Mucorales</taxon>
        <taxon>Mucorineae</taxon>
        <taxon>Mucoraceae</taxon>
        <taxon>Mucor</taxon>
    </lineage>
</organism>
<keyword evidence="7" id="KW-1185">Reference proteome</keyword>
<dbReference type="AlphaFoldDB" id="A0A8H7QKH9"/>
<comment type="subcellular location">
    <subcellularLocation>
        <location evidence="1 2 3">Nucleus</location>
    </subcellularLocation>
</comment>
<keyword evidence="2 3" id="KW-0238">DNA-binding</keyword>
<sequence>MVKQKRKIISSKAPQKNVLPIYNEFLHSNSDSPEDAPQSSGTGSGNESNAPDSIDQDDSDDSLSEQSNTTSSSGGFGHIPIRSRRRFTSDETDALEQAYQHTKRPKQEVKQRFARDFDTTVPRIQIWFQNRRAKEKKISDSSANQRASTIDYDSGVNGIPASENADHENPATSNAIASTRRKVPRKNDSSPPVENPPSGKRKKQKQKQNQPVDPVSQQFLPSGSYNFAYPNYAHQFQSINPSSTPNTLMDNESLMYASIYPPRRVYFHDFDWQPSRLIHQSFPQQFQRSFSNERPVKYVDPKKVVRPEASALEPDNISSDKSLSKKGKQKQKQKPTDINITINADSDACYGDYDDSPEIKPEQDDL</sequence>
<dbReference type="OrthoDB" id="6159439at2759"/>
<evidence type="ECO:0000256" key="3">
    <source>
        <dbReference type="RuleBase" id="RU000682"/>
    </source>
</evidence>
<keyword evidence="2 3" id="KW-0371">Homeobox</keyword>
<dbReference type="PANTHER" id="PTHR24323">
    <property type="entry name" value="CEH-10 HOMEODOMAIN-CONTAINING HOMOLOG"/>
    <property type="match status" value="1"/>
</dbReference>
<feature type="region of interest" description="Disordered" evidence="4">
    <location>
        <begin position="1"/>
        <end position="110"/>
    </location>
</feature>
<evidence type="ECO:0000313" key="7">
    <source>
        <dbReference type="Proteomes" id="UP000650833"/>
    </source>
</evidence>
<proteinExistence type="predicted"/>
<evidence type="ECO:0000256" key="1">
    <source>
        <dbReference type="ARBA" id="ARBA00004123"/>
    </source>
</evidence>
<feature type="DNA-binding region" description="Homeobox" evidence="2">
    <location>
        <begin position="84"/>
        <end position="139"/>
    </location>
</feature>
<evidence type="ECO:0000256" key="4">
    <source>
        <dbReference type="SAM" id="MobiDB-lite"/>
    </source>
</evidence>
<feature type="region of interest" description="Disordered" evidence="4">
    <location>
        <begin position="132"/>
        <end position="220"/>
    </location>
</feature>
<feature type="compositionally biased region" description="Basic residues" evidence="4">
    <location>
        <begin position="324"/>
        <end position="333"/>
    </location>
</feature>
<evidence type="ECO:0000259" key="5">
    <source>
        <dbReference type="PROSITE" id="PS50071"/>
    </source>
</evidence>
<dbReference type="GO" id="GO:0006355">
    <property type="term" value="P:regulation of DNA-templated transcription"/>
    <property type="evidence" value="ECO:0007669"/>
    <property type="project" value="TreeGrafter"/>
</dbReference>
<dbReference type="GO" id="GO:0005634">
    <property type="term" value="C:nucleus"/>
    <property type="evidence" value="ECO:0007669"/>
    <property type="project" value="UniProtKB-SubCell"/>
</dbReference>
<dbReference type="GO" id="GO:0000976">
    <property type="term" value="F:transcription cis-regulatory region binding"/>
    <property type="evidence" value="ECO:0007669"/>
    <property type="project" value="TreeGrafter"/>
</dbReference>
<dbReference type="InterPro" id="IPR001356">
    <property type="entry name" value="HD"/>
</dbReference>
<gene>
    <name evidence="6" type="ORF">INT46_000051</name>
</gene>
<reference evidence="6" key="1">
    <citation type="submission" date="2020-12" db="EMBL/GenBank/DDBJ databases">
        <title>Metabolic potential, ecology and presence of endohyphal bacteria is reflected in genomic diversity of Mucoromycotina.</title>
        <authorList>
            <person name="Muszewska A."/>
            <person name="Okrasinska A."/>
            <person name="Steczkiewicz K."/>
            <person name="Drgas O."/>
            <person name="Orlowska M."/>
            <person name="Perlinska-Lenart U."/>
            <person name="Aleksandrzak-Piekarczyk T."/>
            <person name="Szatraj K."/>
            <person name="Zielenkiewicz U."/>
            <person name="Pilsyk S."/>
            <person name="Malc E."/>
            <person name="Mieczkowski P."/>
            <person name="Kruszewska J.S."/>
            <person name="Biernat P."/>
            <person name="Pawlowska J."/>
        </authorList>
    </citation>
    <scope>NUCLEOTIDE SEQUENCE</scope>
    <source>
        <strain evidence="6">CBS 226.32</strain>
    </source>
</reference>
<feature type="compositionally biased region" description="Low complexity" evidence="4">
    <location>
        <begin position="64"/>
        <end position="73"/>
    </location>
</feature>
<feature type="compositionally biased region" description="Polar residues" evidence="4">
    <location>
        <begin position="26"/>
        <end position="51"/>
    </location>
</feature>
<feature type="region of interest" description="Disordered" evidence="4">
    <location>
        <begin position="309"/>
        <end position="366"/>
    </location>
</feature>
<dbReference type="PROSITE" id="PS50071">
    <property type="entry name" value="HOMEOBOX_2"/>
    <property type="match status" value="1"/>
</dbReference>
<dbReference type="CDD" id="cd00086">
    <property type="entry name" value="homeodomain"/>
    <property type="match status" value="1"/>
</dbReference>
<dbReference type="Proteomes" id="UP000650833">
    <property type="component" value="Unassembled WGS sequence"/>
</dbReference>
<evidence type="ECO:0000313" key="6">
    <source>
        <dbReference type="EMBL" id="KAG2194283.1"/>
    </source>
</evidence>
<dbReference type="SUPFAM" id="SSF46689">
    <property type="entry name" value="Homeodomain-like"/>
    <property type="match status" value="1"/>
</dbReference>
<name>A0A8H7QKH9_9FUNG</name>
<feature type="domain" description="Homeobox" evidence="5">
    <location>
        <begin position="82"/>
        <end position="138"/>
    </location>
</feature>
<protein>
    <recommendedName>
        <fullName evidence="5">Homeobox domain-containing protein</fullName>
    </recommendedName>
</protein>